<gene>
    <name evidence="1" type="ORF">F5147DRAFT_740281</name>
</gene>
<keyword evidence="2" id="KW-1185">Reference proteome</keyword>
<sequence length="299" mass="32984">MTIQTVTKCSGSAVSINITDGPALSLTNRLTPAERKAFGNSDHKAAKILGITLTTQSPWTRMGALLQSSSANEEVSQVYDKLGEMMALGSRSPSAVTIFKPRKGLVMDLIEKNKKRRVAREYTQRVVLGPLRFNEPPVEEGKELSTTVNDDGALTKRPLACKCQARNNEDLLGSSRDFVWDVQNPFATPPNAVLRQYCKTMQLGEMIGPLDIAPPVASLGYTTNFEPSPEEISAPHSDDSFDNILRPAEQAYLDFLIAQDEAEEHPMERRRQRRAAVRSRNKILDVLGAEARQAVDGQC</sequence>
<evidence type="ECO:0000313" key="2">
    <source>
        <dbReference type="Proteomes" id="UP000823399"/>
    </source>
</evidence>
<reference evidence="1" key="1">
    <citation type="journal article" date="2020" name="New Phytol.">
        <title>Comparative genomics reveals dynamic genome evolution in host specialist ectomycorrhizal fungi.</title>
        <authorList>
            <person name="Lofgren L.A."/>
            <person name="Nguyen N.H."/>
            <person name="Vilgalys R."/>
            <person name="Ruytinx J."/>
            <person name="Liao H.L."/>
            <person name="Branco S."/>
            <person name="Kuo A."/>
            <person name="LaButti K."/>
            <person name="Lipzen A."/>
            <person name="Andreopoulos W."/>
            <person name="Pangilinan J."/>
            <person name="Riley R."/>
            <person name="Hundley H."/>
            <person name="Na H."/>
            <person name="Barry K."/>
            <person name="Grigoriev I.V."/>
            <person name="Stajich J.E."/>
            <person name="Kennedy P.G."/>
        </authorList>
    </citation>
    <scope>NUCLEOTIDE SEQUENCE</scope>
    <source>
        <strain evidence="1">FC423</strain>
    </source>
</reference>
<dbReference type="RefSeq" id="XP_041284055.1">
    <property type="nucleotide sequence ID" value="XM_041439455.1"/>
</dbReference>
<dbReference type="EMBL" id="JABBWM010000657">
    <property type="protein sequence ID" value="KAG2079808.1"/>
    <property type="molecule type" value="Genomic_DNA"/>
</dbReference>
<organism evidence="1 2">
    <name type="scientific">Suillus discolor</name>
    <dbReference type="NCBI Taxonomy" id="1912936"/>
    <lineage>
        <taxon>Eukaryota</taxon>
        <taxon>Fungi</taxon>
        <taxon>Dikarya</taxon>
        <taxon>Basidiomycota</taxon>
        <taxon>Agaricomycotina</taxon>
        <taxon>Agaricomycetes</taxon>
        <taxon>Agaricomycetidae</taxon>
        <taxon>Boletales</taxon>
        <taxon>Suillineae</taxon>
        <taxon>Suillaceae</taxon>
        <taxon>Suillus</taxon>
    </lineage>
</organism>
<protein>
    <submittedName>
        <fullName evidence="1">Uncharacterized protein</fullName>
    </submittedName>
</protein>
<dbReference type="OrthoDB" id="2659658at2759"/>
<name>A0A9P7EQY7_9AGAM</name>
<proteinExistence type="predicted"/>
<accession>A0A9P7EQY7</accession>
<evidence type="ECO:0000313" key="1">
    <source>
        <dbReference type="EMBL" id="KAG2079808.1"/>
    </source>
</evidence>
<dbReference type="GeneID" id="64701714"/>
<dbReference type="AlphaFoldDB" id="A0A9P7EQY7"/>
<comment type="caution">
    <text evidence="1">The sequence shown here is derived from an EMBL/GenBank/DDBJ whole genome shotgun (WGS) entry which is preliminary data.</text>
</comment>
<dbReference type="Proteomes" id="UP000823399">
    <property type="component" value="Unassembled WGS sequence"/>
</dbReference>